<dbReference type="RefSeq" id="XP_024325995.1">
    <property type="nucleotide sequence ID" value="XM_024467298.1"/>
</dbReference>
<dbReference type="GeneID" id="36286729"/>
<dbReference type="PANTHER" id="PTHR23112">
    <property type="entry name" value="G PROTEIN-COUPLED RECEPTOR 157-RELATED"/>
    <property type="match status" value="1"/>
</dbReference>
<organism evidence="8">
    <name type="scientific">Pseudogymnoascus destructans</name>
    <dbReference type="NCBI Taxonomy" id="655981"/>
    <lineage>
        <taxon>Eukaryota</taxon>
        <taxon>Fungi</taxon>
        <taxon>Dikarya</taxon>
        <taxon>Ascomycota</taxon>
        <taxon>Pezizomycotina</taxon>
        <taxon>Leotiomycetes</taxon>
        <taxon>Thelebolales</taxon>
        <taxon>Thelebolaceae</taxon>
        <taxon>Pseudogymnoascus</taxon>
    </lineage>
</organism>
<evidence type="ECO:0000256" key="4">
    <source>
        <dbReference type="ARBA" id="ARBA00023136"/>
    </source>
</evidence>
<protein>
    <recommendedName>
        <fullName evidence="7">G-protein coupled receptors family 2 profile 2 domain-containing protein</fullName>
    </recommendedName>
</protein>
<keyword evidence="3 6" id="KW-1133">Transmembrane helix</keyword>
<gene>
    <name evidence="8" type="ORF">VC83_03654</name>
</gene>
<dbReference type="GO" id="GO:0004930">
    <property type="term" value="F:G protein-coupled receptor activity"/>
    <property type="evidence" value="ECO:0007669"/>
    <property type="project" value="TreeGrafter"/>
</dbReference>
<evidence type="ECO:0000256" key="3">
    <source>
        <dbReference type="ARBA" id="ARBA00022989"/>
    </source>
</evidence>
<dbReference type="Gene3D" id="1.20.1070.10">
    <property type="entry name" value="Rhodopsin 7-helix transmembrane proteins"/>
    <property type="match status" value="2"/>
</dbReference>
<dbReference type="GO" id="GO:0007189">
    <property type="term" value="P:adenylate cyclase-activating G protein-coupled receptor signaling pathway"/>
    <property type="evidence" value="ECO:0007669"/>
    <property type="project" value="TreeGrafter"/>
</dbReference>
<dbReference type="VEuPathDB" id="FungiDB:GMDG_07068"/>
<feature type="region of interest" description="Disordered" evidence="5">
    <location>
        <begin position="385"/>
        <end position="423"/>
    </location>
</feature>
<proteinExistence type="predicted"/>
<dbReference type="GO" id="GO:0007166">
    <property type="term" value="P:cell surface receptor signaling pathway"/>
    <property type="evidence" value="ECO:0007669"/>
    <property type="project" value="InterPro"/>
</dbReference>
<evidence type="ECO:0000259" key="7">
    <source>
        <dbReference type="PROSITE" id="PS50261"/>
    </source>
</evidence>
<keyword evidence="4 6" id="KW-0472">Membrane</keyword>
<feature type="transmembrane region" description="Helical" evidence="6">
    <location>
        <begin position="127"/>
        <end position="145"/>
    </location>
</feature>
<name>A0A177AHQ5_9PEZI</name>
<evidence type="ECO:0000256" key="5">
    <source>
        <dbReference type="SAM" id="MobiDB-lite"/>
    </source>
</evidence>
<feature type="transmembrane region" description="Helical" evidence="6">
    <location>
        <begin position="281"/>
        <end position="302"/>
    </location>
</feature>
<dbReference type="eggNOG" id="ENOG502QWAA">
    <property type="taxonomic scope" value="Eukaryota"/>
</dbReference>
<feature type="transmembrane region" description="Helical" evidence="6">
    <location>
        <begin position="97"/>
        <end position="115"/>
    </location>
</feature>
<dbReference type="EMBL" id="KV441391">
    <property type="protein sequence ID" value="OAF60714.1"/>
    <property type="molecule type" value="Genomic_DNA"/>
</dbReference>
<dbReference type="InterPro" id="IPR017981">
    <property type="entry name" value="GPCR_2-like_7TM"/>
</dbReference>
<dbReference type="OrthoDB" id="18453at2759"/>
<keyword evidence="2 6" id="KW-0812">Transmembrane</keyword>
<comment type="subcellular location">
    <subcellularLocation>
        <location evidence="1">Membrane</location>
        <topology evidence="1">Multi-pass membrane protein</topology>
    </subcellularLocation>
</comment>
<dbReference type="AlphaFoldDB" id="A0A177AHQ5"/>
<evidence type="ECO:0000256" key="2">
    <source>
        <dbReference type="ARBA" id="ARBA00022692"/>
    </source>
</evidence>
<feature type="domain" description="G-protein coupled receptors family 2 profile 2" evidence="7">
    <location>
        <begin position="16"/>
        <end position="343"/>
    </location>
</feature>
<evidence type="ECO:0000256" key="6">
    <source>
        <dbReference type="SAM" id="Phobius"/>
    </source>
</evidence>
<dbReference type="PANTHER" id="PTHR23112:SF0">
    <property type="entry name" value="TRANSMEMBRANE PROTEIN 116"/>
    <property type="match status" value="1"/>
</dbReference>
<dbReference type="GO" id="GO:0005886">
    <property type="term" value="C:plasma membrane"/>
    <property type="evidence" value="ECO:0007669"/>
    <property type="project" value="TreeGrafter"/>
</dbReference>
<evidence type="ECO:0000313" key="8">
    <source>
        <dbReference type="EMBL" id="OAF60714.1"/>
    </source>
</evidence>
<dbReference type="SUPFAM" id="SSF81321">
    <property type="entry name" value="Family A G protein-coupled receptor-like"/>
    <property type="match status" value="1"/>
</dbReference>
<dbReference type="Proteomes" id="UP000077154">
    <property type="component" value="Unassembled WGS sequence"/>
</dbReference>
<evidence type="ECO:0000256" key="1">
    <source>
        <dbReference type="ARBA" id="ARBA00004141"/>
    </source>
</evidence>
<sequence length="479" mass="53588">MAVKKLFFTAKEVAAIQYAERVSSVLSVLGCFFVIATFCSMRIFRKPINRLVFYATFGNLATNVATLISRSGILAGENSSLCQFQAFIIQMCMPADALWMFSMALNVFLTFFYQYGEPEFTALEKYYFTFNYGIPAIPAVVFMLVRNEERGHIFGNATLWCWVTVKWNALRIATFYGPVWVVLLTTMAIYIIVGRIVFQNQARFRELTAQASRNQASMAASIVASPSVLEQGHISVITEVDVTSEPCANSLERVECMEGLSTAKVKAQKEKKEVSSADRAAWAYLKCALLFFTAMLVTWVPATSNRIATLINPTLVSFELNFVEALLLPLQGFFNAVIYITISTDACNYLRAHCRRVFRQIFINPWKHALGLPITIPMNNIAPVIPGAPTPRSRSGKNKPSSYGPPEMDPQRPRKAVVKPIQPEEMEEYQRLHKVLRISPEPGFTAGSSNTGDAEEYERLYNALRISQEPGSTAISSNN</sequence>
<feature type="transmembrane region" description="Helical" evidence="6">
    <location>
        <begin position="175"/>
        <end position="198"/>
    </location>
</feature>
<dbReference type="Pfam" id="PF05462">
    <property type="entry name" value="Dicty_CAR"/>
    <property type="match status" value="1"/>
</dbReference>
<feature type="transmembrane region" description="Helical" evidence="6">
    <location>
        <begin position="322"/>
        <end position="342"/>
    </location>
</feature>
<accession>A0A177AHQ5</accession>
<reference evidence="8" key="1">
    <citation type="submission" date="2016-03" db="EMBL/GenBank/DDBJ databases">
        <title>Updated assembly of Pseudogymnoascus destructans, the fungus causing white-nose syndrome of bats.</title>
        <authorList>
            <person name="Palmer J.M."/>
            <person name="Drees K.P."/>
            <person name="Foster J.T."/>
            <person name="Lindner D.L."/>
        </authorList>
    </citation>
    <scope>NUCLEOTIDE SEQUENCE [LARGE SCALE GENOMIC DNA]</scope>
    <source>
        <strain evidence="8">20631-21</strain>
    </source>
</reference>
<feature type="transmembrane region" description="Helical" evidence="6">
    <location>
        <begin position="25"/>
        <end position="44"/>
    </location>
</feature>
<dbReference type="PROSITE" id="PS50261">
    <property type="entry name" value="G_PROTEIN_RECEP_F2_4"/>
    <property type="match status" value="1"/>
</dbReference>